<dbReference type="Proteomes" id="UP001219934">
    <property type="component" value="Unassembled WGS sequence"/>
</dbReference>
<dbReference type="Gene3D" id="2.60.40.10">
    <property type="entry name" value="Immunoglobulins"/>
    <property type="match status" value="2"/>
</dbReference>
<dbReference type="Pfam" id="PF13895">
    <property type="entry name" value="Ig_2"/>
    <property type="match status" value="1"/>
</dbReference>
<feature type="domain" description="Ig-like" evidence="3">
    <location>
        <begin position="119"/>
        <end position="199"/>
    </location>
</feature>
<dbReference type="InterPro" id="IPR003599">
    <property type="entry name" value="Ig_sub"/>
</dbReference>
<dbReference type="InterPro" id="IPR050488">
    <property type="entry name" value="Ig_Fc_receptor"/>
</dbReference>
<keyword evidence="1" id="KW-0732">Signal</keyword>
<dbReference type="SUPFAM" id="SSF48726">
    <property type="entry name" value="Immunoglobulin"/>
    <property type="match status" value="2"/>
</dbReference>
<dbReference type="GO" id="GO:0007166">
    <property type="term" value="P:cell surface receptor signaling pathway"/>
    <property type="evidence" value="ECO:0007669"/>
    <property type="project" value="TreeGrafter"/>
</dbReference>
<dbReference type="InterPro" id="IPR007110">
    <property type="entry name" value="Ig-like_dom"/>
</dbReference>
<dbReference type="SMART" id="SM00409">
    <property type="entry name" value="IG"/>
    <property type="match status" value="2"/>
</dbReference>
<protein>
    <recommendedName>
        <fullName evidence="3">Ig-like domain-containing protein</fullName>
    </recommendedName>
</protein>
<dbReference type="SMART" id="SM00408">
    <property type="entry name" value="IGc2"/>
    <property type="match status" value="2"/>
</dbReference>
<dbReference type="PANTHER" id="PTHR11481:SF64">
    <property type="entry name" value="FC RECEPTOR-LIKE PROTEIN 4"/>
    <property type="match status" value="1"/>
</dbReference>
<dbReference type="GO" id="GO:0009897">
    <property type="term" value="C:external side of plasma membrane"/>
    <property type="evidence" value="ECO:0007669"/>
    <property type="project" value="TreeGrafter"/>
</dbReference>
<dbReference type="GO" id="GO:0004888">
    <property type="term" value="F:transmembrane signaling receptor activity"/>
    <property type="evidence" value="ECO:0007669"/>
    <property type="project" value="TreeGrafter"/>
</dbReference>
<dbReference type="PROSITE" id="PS50835">
    <property type="entry name" value="IG_LIKE"/>
    <property type="match status" value="2"/>
</dbReference>
<feature type="domain" description="Ig-like" evidence="3">
    <location>
        <begin position="21"/>
        <end position="97"/>
    </location>
</feature>
<comment type="caution">
    <text evidence="4">The sequence shown here is derived from an EMBL/GenBank/DDBJ whole genome shotgun (WGS) entry which is preliminary data.</text>
</comment>
<keyword evidence="2" id="KW-1015">Disulfide bond</keyword>
<dbReference type="InterPro" id="IPR003598">
    <property type="entry name" value="Ig_sub2"/>
</dbReference>
<sequence length="205" mass="22818">MSETLWSDVFTLTVSNERPLPVLTVSPSWPSPGASVTLNCSVDHPSAGWSFYWYKAVPQLSGNSYSYELLAGSENGTEQDLFIIDGQTHTAGYVCTAGRGDPVFYSWYCKLVFVWSGDGEIILVSPVRPVAEGRPVTLSCKLKTETVYNVDFYKNDKLIQNDTRSELTISAVSKSDEGFYKCKQRDSADGWTSPESWLSVKCKYD</sequence>
<dbReference type="AlphaFoldDB" id="A0AAD6BQ08"/>
<dbReference type="Pfam" id="PF13927">
    <property type="entry name" value="Ig_3"/>
    <property type="match status" value="1"/>
</dbReference>
<keyword evidence="5" id="KW-1185">Reference proteome</keyword>
<evidence type="ECO:0000313" key="5">
    <source>
        <dbReference type="Proteomes" id="UP001219934"/>
    </source>
</evidence>
<dbReference type="InterPro" id="IPR036179">
    <property type="entry name" value="Ig-like_dom_sf"/>
</dbReference>
<organism evidence="4 5">
    <name type="scientific">Pogonophryne albipinna</name>
    <dbReference type="NCBI Taxonomy" id="1090488"/>
    <lineage>
        <taxon>Eukaryota</taxon>
        <taxon>Metazoa</taxon>
        <taxon>Chordata</taxon>
        <taxon>Craniata</taxon>
        <taxon>Vertebrata</taxon>
        <taxon>Euteleostomi</taxon>
        <taxon>Actinopterygii</taxon>
        <taxon>Neopterygii</taxon>
        <taxon>Teleostei</taxon>
        <taxon>Neoteleostei</taxon>
        <taxon>Acanthomorphata</taxon>
        <taxon>Eupercaria</taxon>
        <taxon>Perciformes</taxon>
        <taxon>Notothenioidei</taxon>
        <taxon>Pogonophryne</taxon>
    </lineage>
</organism>
<accession>A0AAD6BQ08</accession>
<proteinExistence type="predicted"/>
<dbReference type="InterPro" id="IPR013783">
    <property type="entry name" value="Ig-like_fold"/>
</dbReference>
<evidence type="ECO:0000259" key="3">
    <source>
        <dbReference type="PROSITE" id="PS50835"/>
    </source>
</evidence>
<evidence type="ECO:0000256" key="2">
    <source>
        <dbReference type="ARBA" id="ARBA00023157"/>
    </source>
</evidence>
<dbReference type="GO" id="GO:0006955">
    <property type="term" value="P:immune response"/>
    <property type="evidence" value="ECO:0007669"/>
    <property type="project" value="TreeGrafter"/>
</dbReference>
<name>A0AAD6BQ08_9TELE</name>
<dbReference type="PANTHER" id="PTHR11481">
    <property type="entry name" value="IMMUNOGLOBULIN FC RECEPTOR"/>
    <property type="match status" value="1"/>
</dbReference>
<evidence type="ECO:0000313" key="4">
    <source>
        <dbReference type="EMBL" id="KAJ4948941.1"/>
    </source>
</evidence>
<reference evidence="4" key="1">
    <citation type="submission" date="2022-11" db="EMBL/GenBank/DDBJ databases">
        <title>Chromosome-level genome of Pogonophryne albipinna.</title>
        <authorList>
            <person name="Jo E."/>
        </authorList>
    </citation>
    <scope>NUCLEOTIDE SEQUENCE</scope>
    <source>
        <strain evidence="4">SGF0006</strain>
        <tissue evidence="4">Muscle</tissue>
    </source>
</reference>
<gene>
    <name evidence="4" type="ORF">JOQ06_020462</name>
</gene>
<dbReference type="EMBL" id="JAPTMU010000001">
    <property type="protein sequence ID" value="KAJ4948941.1"/>
    <property type="molecule type" value="Genomic_DNA"/>
</dbReference>
<evidence type="ECO:0000256" key="1">
    <source>
        <dbReference type="ARBA" id="ARBA00022729"/>
    </source>
</evidence>